<dbReference type="InterPro" id="IPR052344">
    <property type="entry name" value="Transposase-related"/>
</dbReference>
<protein>
    <submittedName>
        <fullName evidence="3">IS66 family transposase</fullName>
    </submittedName>
</protein>
<evidence type="ECO:0000313" key="4">
    <source>
        <dbReference type="Proteomes" id="UP000319732"/>
    </source>
</evidence>
<dbReference type="InterPro" id="IPR004291">
    <property type="entry name" value="Transposase_IS66_central"/>
</dbReference>
<feature type="compositionally biased region" description="Basic and acidic residues" evidence="1">
    <location>
        <begin position="213"/>
        <end position="224"/>
    </location>
</feature>
<dbReference type="OrthoDB" id="5722111at2"/>
<evidence type="ECO:0000313" key="3">
    <source>
        <dbReference type="EMBL" id="TQV84818.1"/>
    </source>
</evidence>
<comment type="caution">
    <text evidence="3">The sequence shown here is derived from an EMBL/GenBank/DDBJ whole genome shotgun (WGS) entry which is preliminary data.</text>
</comment>
<sequence>MAAFPDGVNRPVQYGQQLKAHAVYLSQYPLLPYSRIEEYFADQLNIPISVGSLFNFNQEAAELIAALGAEDYIKAQLCAAPVIHVDETGVNVGGKRHWLHCASNARWTCLFPHQKRGVEAMDAMGILPGYRGIACHDHWKPYYQYNDCAHALCNAHHLRELEYAWDKDGQQWAKVMQAFLLKLNEKVKDAGGQLPTQKERYYRKKYRDILDDAEKECPPPDKSQRKAGQRGRIKRSKSRNLLERLREFEDDILRFMVIDFVPFTNNRGENDIRMTKVQQKISGCFRSPEGAVIFSRIRGYVSSCRKQGLTATHALTSLFQSTLPGIFSECAE</sequence>
<feature type="region of interest" description="Disordered" evidence="1">
    <location>
        <begin position="213"/>
        <end position="235"/>
    </location>
</feature>
<evidence type="ECO:0000259" key="2">
    <source>
        <dbReference type="Pfam" id="PF03050"/>
    </source>
</evidence>
<name>A0A545U5R9_9GAMM</name>
<evidence type="ECO:0000256" key="1">
    <source>
        <dbReference type="SAM" id="MobiDB-lite"/>
    </source>
</evidence>
<dbReference type="PANTHER" id="PTHR33678">
    <property type="entry name" value="BLL1576 PROTEIN"/>
    <property type="match status" value="1"/>
</dbReference>
<proteinExistence type="predicted"/>
<keyword evidence="4" id="KW-1185">Reference proteome</keyword>
<gene>
    <name evidence="3" type="ORF">FKG94_04705</name>
</gene>
<organism evidence="3 4">
    <name type="scientific">Exilibacterium tricleocarpae</name>
    <dbReference type="NCBI Taxonomy" id="2591008"/>
    <lineage>
        <taxon>Bacteria</taxon>
        <taxon>Pseudomonadati</taxon>
        <taxon>Pseudomonadota</taxon>
        <taxon>Gammaproteobacteria</taxon>
        <taxon>Cellvibrionales</taxon>
        <taxon>Cellvibrionaceae</taxon>
        <taxon>Exilibacterium</taxon>
    </lineage>
</organism>
<feature type="compositionally biased region" description="Basic residues" evidence="1">
    <location>
        <begin position="225"/>
        <end position="235"/>
    </location>
</feature>
<accession>A0A545U5R9</accession>
<dbReference type="Pfam" id="PF03050">
    <property type="entry name" value="DDE_Tnp_IS66"/>
    <property type="match status" value="1"/>
</dbReference>
<dbReference type="AlphaFoldDB" id="A0A545U5R9"/>
<feature type="domain" description="Transposase IS66 central" evidence="2">
    <location>
        <begin position="13"/>
        <end position="291"/>
    </location>
</feature>
<dbReference type="NCBIfam" id="NF033517">
    <property type="entry name" value="transpos_IS66"/>
    <property type="match status" value="1"/>
</dbReference>
<dbReference type="EMBL" id="VHSG01000005">
    <property type="protein sequence ID" value="TQV84818.1"/>
    <property type="molecule type" value="Genomic_DNA"/>
</dbReference>
<reference evidence="3 4" key="1">
    <citation type="submission" date="2019-06" db="EMBL/GenBank/DDBJ databases">
        <title>Whole genome sequence for Cellvibrionaceae sp. R142.</title>
        <authorList>
            <person name="Wang G."/>
        </authorList>
    </citation>
    <scope>NUCLEOTIDE SEQUENCE [LARGE SCALE GENOMIC DNA]</scope>
    <source>
        <strain evidence="3 4">R142</strain>
    </source>
</reference>
<dbReference type="PANTHER" id="PTHR33678:SF1">
    <property type="entry name" value="BLL1576 PROTEIN"/>
    <property type="match status" value="1"/>
</dbReference>
<dbReference type="Proteomes" id="UP000319732">
    <property type="component" value="Unassembled WGS sequence"/>
</dbReference>